<gene>
    <name evidence="2" type="ORF">NQ314_009005</name>
</gene>
<proteinExistence type="predicted"/>
<dbReference type="AlphaFoldDB" id="A0AAV8Y4U8"/>
<evidence type="ECO:0000256" key="1">
    <source>
        <dbReference type="SAM" id="MobiDB-lite"/>
    </source>
</evidence>
<organism evidence="2 3">
    <name type="scientific">Rhamnusium bicolor</name>
    <dbReference type="NCBI Taxonomy" id="1586634"/>
    <lineage>
        <taxon>Eukaryota</taxon>
        <taxon>Metazoa</taxon>
        <taxon>Ecdysozoa</taxon>
        <taxon>Arthropoda</taxon>
        <taxon>Hexapoda</taxon>
        <taxon>Insecta</taxon>
        <taxon>Pterygota</taxon>
        <taxon>Neoptera</taxon>
        <taxon>Endopterygota</taxon>
        <taxon>Coleoptera</taxon>
        <taxon>Polyphaga</taxon>
        <taxon>Cucujiformia</taxon>
        <taxon>Chrysomeloidea</taxon>
        <taxon>Cerambycidae</taxon>
        <taxon>Lepturinae</taxon>
        <taxon>Rhagiini</taxon>
        <taxon>Rhamnusium</taxon>
    </lineage>
</organism>
<name>A0AAV8Y4U8_9CUCU</name>
<keyword evidence="3" id="KW-1185">Reference proteome</keyword>
<evidence type="ECO:0000313" key="2">
    <source>
        <dbReference type="EMBL" id="KAJ8945918.1"/>
    </source>
</evidence>
<protein>
    <submittedName>
        <fullName evidence="2">Uncharacterized protein</fullName>
    </submittedName>
</protein>
<dbReference type="Proteomes" id="UP001162156">
    <property type="component" value="Unassembled WGS sequence"/>
</dbReference>
<feature type="region of interest" description="Disordered" evidence="1">
    <location>
        <begin position="204"/>
        <end position="224"/>
    </location>
</feature>
<evidence type="ECO:0000313" key="3">
    <source>
        <dbReference type="Proteomes" id="UP001162156"/>
    </source>
</evidence>
<reference evidence="2" key="1">
    <citation type="journal article" date="2023" name="Insect Mol. Biol.">
        <title>Genome sequencing provides insights into the evolution of gene families encoding plant cell wall-degrading enzymes in longhorned beetles.</title>
        <authorList>
            <person name="Shin N.R."/>
            <person name="Okamura Y."/>
            <person name="Kirsch R."/>
            <person name="Pauchet Y."/>
        </authorList>
    </citation>
    <scope>NUCLEOTIDE SEQUENCE</scope>
    <source>
        <strain evidence="2">RBIC_L_NR</strain>
    </source>
</reference>
<accession>A0AAV8Y4U8</accession>
<comment type="caution">
    <text evidence="2">The sequence shown here is derived from an EMBL/GenBank/DDBJ whole genome shotgun (WGS) entry which is preliminary data.</text>
</comment>
<sequence length="224" mass="24914">MNFDSISDLQVISTRILRDSAGISKGVGFARMEIRILCLLNLPMEETKKKNMYKNNESAKIWRESAEGITAVAYDPSSLAPNGVVGQHMMPTALSTYRHYANHQFPFSTGTPWMQQYVMAPPIQQIDDSYNLSGHMAAQYKNDGQAPRGIPLMMPSTEATVQYTNMIPQIATQMGAMQISTGSYISPQYPYYHPSIIHAVPVDSEHTSNAASPEDPYNYQATPK</sequence>
<dbReference type="EMBL" id="JANEYF010002483">
    <property type="protein sequence ID" value="KAJ8945918.1"/>
    <property type="molecule type" value="Genomic_DNA"/>
</dbReference>